<dbReference type="AlphaFoldDB" id="A0A9E5JTP2"/>
<evidence type="ECO:0000256" key="5">
    <source>
        <dbReference type="ARBA" id="ARBA00022741"/>
    </source>
</evidence>
<keyword evidence="4" id="KW-0997">Cell inner membrane</keyword>
<evidence type="ECO:0000259" key="10">
    <source>
        <dbReference type="PROSITE" id="PS50893"/>
    </source>
</evidence>
<evidence type="ECO:0000313" key="12">
    <source>
        <dbReference type="EMBL" id="NHO65383.1"/>
    </source>
</evidence>
<feature type="domain" description="ABC transporter" evidence="10">
    <location>
        <begin position="15"/>
        <end position="255"/>
    </location>
</feature>
<dbReference type="PROSITE" id="PS51866">
    <property type="entry name" value="MOP"/>
    <property type="match status" value="1"/>
</dbReference>
<dbReference type="GO" id="GO:0140359">
    <property type="term" value="F:ABC-type transporter activity"/>
    <property type="evidence" value="ECO:0007669"/>
    <property type="project" value="InterPro"/>
</dbReference>
<evidence type="ECO:0000313" key="13">
    <source>
        <dbReference type="Proteomes" id="UP000787472"/>
    </source>
</evidence>
<protein>
    <submittedName>
        <fullName evidence="12">Molybdenum ABC transporter ATP-binding protein</fullName>
    </submittedName>
</protein>
<dbReference type="SUPFAM" id="SSF52540">
    <property type="entry name" value="P-loop containing nucleoside triphosphate hydrolases"/>
    <property type="match status" value="1"/>
</dbReference>
<dbReference type="InterPro" id="IPR003593">
    <property type="entry name" value="AAA+_ATPase"/>
</dbReference>
<dbReference type="GO" id="GO:0016887">
    <property type="term" value="F:ATP hydrolysis activity"/>
    <property type="evidence" value="ECO:0007669"/>
    <property type="project" value="InterPro"/>
</dbReference>
<accession>A0A9E5JTP2</accession>
<comment type="caution">
    <text evidence="12">The sequence shown here is derived from an EMBL/GenBank/DDBJ whole genome shotgun (WGS) entry which is preliminary data.</text>
</comment>
<reference evidence="12" key="1">
    <citation type="submission" date="2020-03" db="EMBL/GenBank/DDBJ databases">
        <authorList>
            <person name="Guo F."/>
        </authorList>
    </citation>
    <scope>NUCLEOTIDE SEQUENCE</scope>
    <source>
        <strain evidence="12">JCM 30134</strain>
    </source>
</reference>
<dbReference type="NCBIfam" id="TIGR02142">
    <property type="entry name" value="modC_ABC"/>
    <property type="match status" value="1"/>
</dbReference>
<dbReference type="EMBL" id="JAAONZ010000004">
    <property type="protein sequence ID" value="NHO65383.1"/>
    <property type="molecule type" value="Genomic_DNA"/>
</dbReference>
<dbReference type="Pfam" id="PF00005">
    <property type="entry name" value="ABC_tran"/>
    <property type="match status" value="1"/>
</dbReference>
<dbReference type="SUPFAM" id="SSF50331">
    <property type="entry name" value="MOP-like"/>
    <property type="match status" value="1"/>
</dbReference>
<dbReference type="InterPro" id="IPR050334">
    <property type="entry name" value="Molybdenum_import_ModC"/>
</dbReference>
<keyword evidence="13" id="KW-1185">Reference proteome</keyword>
<dbReference type="PROSITE" id="PS00211">
    <property type="entry name" value="ABC_TRANSPORTER_1"/>
    <property type="match status" value="1"/>
</dbReference>
<name>A0A9E5JTP2_9GAMM</name>
<evidence type="ECO:0000256" key="7">
    <source>
        <dbReference type="ARBA" id="ARBA00022967"/>
    </source>
</evidence>
<dbReference type="GO" id="GO:0005524">
    <property type="term" value="F:ATP binding"/>
    <property type="evidence" value="ECO:0007669"/>
    <property type="project" value="UniProtKB-KW"/>
</dbReference>
<dbReference type="Gene3D" id="2.40.50.100">
    <property type="match status" value="1"/>
</dbReference>
<evidence type="ECO:0000256" key="3">
    <source>
        <dbReference type="ARBA" id="ARBA00022505"/>
    </source>
</evidence>
<dbReference type="InterPro" id="IPR003439">
    <property type="entry name" value="ABC_transporter-like_ATP-bd"/>
</dbReference>
<dbReference type="InterPro" id="IPR011868">
    <property type="entry name" value="ModC_ABC_ATP-bd"/>
</dbReference>
<evidence type="ECO:0000256" key="6">
    <source>
        <dbReference type="ARBA" id="ARBA00022840"/>
    </source>
</evidence>
<keyword evidence="6 12" id="KW-0067">ATP-binding</keyword>
<feature type="domain" description="Mop" evidence="11">
    <location>
        <begin position="313"/>
        <end position="378"/>
    </location>
</feature>
<evidence type="ECO:0000256" key="2">
    <source>
        <dbReference type="ARBA" id="ARBA00022475"/>
    </source>
</evidence>
<sequence>MSDNSSVLGRPSISARFAFAHDTGESTDFSLDVNLQLPASGVTAVYGHSGSGKTTLLRCIAGLQRNIHPQTKTGYTAHLAINNTIWQDEKTFLPTHKRALGYVFQESGLFAHLTIANNIDYGIRRAAKKPTDADYNHILALMGIQSLMKQFPAQLSGGERQRVAIARSLLIRPRLLLMDEPLSSLDITRKEDILPYLESLKSELNVPIIYVTHSMDEVARLADHLVVMEKGRVAAQGPLREVLSRLDLPVLSAEAGVVVEATVLERDDRWHLLRAEIEGGTLWLNDNAEAIGQVVRLRILAKDISLSKSANEATSILNRIPVRVTAVTPDLDDAMSLVQLAAGDTLMLARLTRRSVDQLALASGDTLWAQIKSVAIVR</sequence>
<dbReference type="Pfam" id="PF03459">
    <property type="entry name" value="TOBE"/>
    <property type="match status" value="1"/>
</dbReference>
<keyword evidence="5" id="KW-0547">Nucleotide-binding</keyword>
<evidence type="ECO:0000256" key="8">
    <source>
        <dbReference type="ARBA" id="ARBA00023136"/>
    </source>
</evidence>
<dbReference type="InterPro" id="IPR017871">
    <property type="entry name" value="ABC_transporter-like_CS"/>
</dbReference>
<keyword evidence="8" id="KW-0472">Membrane</keyword>
<dbReference type="PANTHER" id="PTHR43514:SF10">
    <property type="entry name" value="MOLYBDENUM IMPORT ATP-BINDING PROTEIN MODC 2"/>
    <property type="match status" value="1"/>
</dbReference>
<evidence type="ECO:0000256" key="4">
    <source>
        <dbReference type="ARBA" id="ARBA00022519"/>
    </source>
</evidence>
<dbReference type="InterPro" id="IPR008995">
    <property type="entry name" value="Mo/tungstate-bd_C_term_dom"/>
</dbReference>
<dbReference type="Proteomes" id="UP000787472">
    <property type="component" value="Unassembled WGS sequence"/>
</dbReference>
<evidence type="ECO:0000256" key="9">
    <source>
        <dbReference type="PROSITE-ProRule" id="PRU01213"/>
    </source>
</evidence>
<keyword evidence="3 9" id="KW-0500">Molybdenum</keyword>
<dbReference type="SMART" id="SM00382">
    <property type="entry name" value="AAA"/>
    <property type="match status" value="1"/>
</dbReference>
<dbReference type="InterPro" id="IPR027417">
    <property type="entry name" value="P-loop_NTPase"/>
</dbReference>
<evidence type="ECO:0000256" key="1">
    <source>
        <dbReference type="ARBA" id="ARBA00022448"/>
    </source>
</evidence>
<dbReference type="Gene3D" id="3.40.50.300">
    <property type="entry name" value="P-loop containing nucleotide triphosphate hydrolases"/>
    <property type="match status" value="1"/>
</dbReference>
<dbReference type="GO" id="GO:0015098">
    <property type="term" value="F:molybdate ion transmembrane transporter activity"/>
    <property type="evidence" value="ECO:0007669"/>
    <property type="project" value="InterPro"/>
</dbReference>
<evidence type="ECO:0000259" key="11">
    <source>
        <dbReference type="PROSITE" id="PS51866"/>
    </source>
</evidence>
<proteinExistence type="predicted"/>
<dbReference type="RefSeq" id="WP_167184175.1">
    <property type="nucleotide sequence ID" value="NZ_JAAONZ010000004.1"/>
</dbReference>
<dbReference type="PROSITE" id="PS50893">
    <property type="entry name" value="ABC_TRANSPORTER_2"/>
    <property type="match status" value="1"/>
</dbReference>
<dbReference type="GO" id="GO:0016020">
    <property type="term" value="C:membrane"/>
    <property type="evidence" value="ECO:0007669"/>
    <property type="project" value="InterPro"/>
</dbReference>
<dbReference type="InterPro" id="IPR005116">
    <property type="entry name" value="Transp-assoc_OB_typ1"/>
</dbReference>
<dbReference type="PANTHER" id="PTHR43514">
    <property type="entry name" value="ABC TRANSPORTER I FAMILY MEMBER 10"/>
    <property type="match status" value="1"/>
</dbReference>
<keyword evidence="2" id="KW-1003">Cell membrane</keyword>
<gene>
    <name evidence="12" type="primary">modC</name>
    <name evidence="12" type="ORF">G8770_07500</name>
</gene>
<organism evidence="12 13">
    <name type="scientific">Pseudomaricurvus hydrocarbonicus</name>
    <dbReference type="NCBI Taxonomy" id="1470433"/>
    <lineage>
        <taxon>Bacteria</taxon>
        <taxon>Pseudomonadati</taxon>
        <taxon>Pseudomonadota</taxon>
        <taxon>Gammaproteobacteria</taxon>
        <taxon>Cellvibrionales</taxon>
        <taxon>Cellvibrionaceae</taxon>
        <taxon>Pseudomaricurvus</taxon>
    </lineage>
</organism>
<keyword evidence="1" id="KW-0813">Transport</keyword>
<keyword evidence="7" id="KW-1278">Translocase</keyword>
<dbReference type="InterPro" id="IPR004606">
    <property type="entry name" value="Mop_domain"/>
</dbReference>